<keyword evidence="11" id="KW-0479">Metal-binding</keyword>
<evidence type="ECO:0000256" key="11">
    <source>
        <dbReference type="HAMAP-Rule" id="MF_00454"/>
    </source>
</evidence>
<keyword evidence="13" id="KW-1185">Reference proteome</keyword>
<keyword evidence="5 11" id="KW-1133">Transmembrane helix</keyword>
<evidence type="ECO:0000256" key="6">
    <source>
        <dbReference type="ARBA" id="ARBA00023065"/>
    </source>
</evidence>
<feature type="binding site" evidence="11">
    <location>
        <position position="73"/>
    </location>
    <ligand>
        <name>Na(+)</name>
        <dbReference type="ChEBI" id="CHEBI:29101"/>
        <note>structural</note>
    </ligand>
</feature>
<dbReference type="PANTHER" id="PTHR28259">
    <property type="entry name" value="FLUORIDE EXPORT PROTEIN 1-RELATED"/>
    <property type="match status" value="1"/>
</dbReference>
<evidence type="ECO:0000256" key="2">
    <source>
        <dbReference type="ARBA" id="ARBA00022475"/>
    </source>
</evidence>
<feature type="transmembrane region" description="Helical" evidence="11">
    <location>
        <begin position="67"/>
        <end position="90"/>
    </location>
</feature>
<protein>
    <recommendedName>
        <fullName evidence="11">Fluoride-specific ion channel FluC</fullName>
    </recommendedName>
</protein>
<evidence type="ECO:0000256" key="1">
    <source>
        <dbReference type="ARBA" id="ARBA00004651"/>
    </source>
</evidence>
<evidence type="ECO:0000256" key="3">
    <source>
        <dbReference type="ARBA" id="ARBA00022519"/>
    </source>
</evidence>
<comment type="activity regulation">
    <text evidence="11">Na(+) is not transported, but it plays an essential structural role and its presence is essential for fluoride channel function.</text>
</comment>
<keyword evidence="7 11" id="KW-0472">Membrane</keyword>
<organism evidence="12 13">
    <name type="scientific">Thermovibrio guaymasensis</name>
    <dbReference type="NCBI Taxonomy" id="240167"/>
    <lineage>
        <taxon>Bacteria</taxon>
        <taxon>Pseudomonadati</taxon>
        <taxon>Aquificota</taxon>
        <taxon>Aquificia</taxon>
        <taxon>Desulfurobacteriales</taxon>
        <taxon>Desulfurobacteriaceae</taxon>
        <taxon>Thermovibrio</taxon>
    </lineage>
</organism>
<evidence type="ECO:0000256" key="4">
    <source>
        <dbReference type="ARBA" id="ARBA00022692"/>
    </source>
</evidence>
<name>A0A420W606_9BACT</name>
<proteinExistence type="inferred from homology"/>
<comment type="function">
    <text evidence="11">Fluoride-specific ion channel. Important for reducing fluoride concentration in the cell, thus reducing its toxicity.</text>
</comment>
<dbReference type="NCBIfam" id="TIGR00494">
    <property type="entry name" value="crcB"/>
    <property type="match status" value="1"/>
</dbReference>
<keyword evidence="2 11" id="KW-1003">Cell membrane</keyword>
<dbReference type="GO" id="GO:0005886">
    <property type="term" value="C:plasma membrane"/>
    <property type="evidence" value="ECO:0007669"/>
    <property type="project" value="UniProtKB-SubCell"/>
</dbReference>
<feature type="transmembrane region" description="Helical" evidence="11">
    <location>
        <begin position="6"/>
        <end position="25"/>
    </location>
</feature>
<evidence type="ECO:0000313" key="13">
    <source>
        <dbReference type="Proteomes" id="UP000280881"/>
    </source>
</evidence>
<dbReference type="Pfam" id="PF02537">
    <property type="entry name" value="CRCB"/>
    <property type="match status" value="1"/>
</dbReference>
<dbReference type="GO" id="GO:0062054">
    <property type="term" value="F:fluoride channel activity"/>
    <property type="evidence" value="ECO:0007669"/>
    <property type="project" value="UniProtKB-UniRule"/>
</dbReference>
<dbReference type="AlphaFoldDB" id="A0A420W606"/>
<comment type="similarity">
    <text evidence="9 11">Belongs to the fluoride channel Fluc/FEX (TC 1.A.43) family.</text>
</comment>
<dbReference type="HAMAP" id="MF_00454">
    <property type="entry name" value="FluC"/>
    <property type="match status" value="1"/>
</dbReference>
<comment type="caution">
    <text evidence="12">The sequence shown here is derived from an EMBL/GenBank/DDBJ whole genome shotgun (WGS) entry which is preliminary data.</text>
</comment>
<accession>A0A420W606</accession>
<feature type="transmembrane region" description="Helical" evidence="11">
    <location>
        <begin position="97"/>
        <end position="119"/>
    </location>
</feature>
<reference evidence="12 13" key="1">
    <citation type="submission" date="2018-10" db="EMBL/GenBank/DDBJ databases">
        <title>Genomic Encyclopedia of Type Strains, Phase IV (KMG-IV): sequencing the most valuable type-strain genomes for metagenomic binning, comparative biology and taxonomic classification.</title>
        <authorList>
            <person name="Goeker M."/>
        </authorList>
    </citation>
    <scope>NUCLEOTIDE SEQUENCE [LARGE SCALE GENOMIC DNA]</scope>
    <source>
        <strain evidence="12 13">DSM 15521</strain>
    </source>
</reference>
<gene>
    <name evidence="11" type="primary">fluC</name>
    <name evidence="11" type="synonym">crcB</name>
    <name evidence="12" type="ORF">C7457_1421</name>
</gene>
<dbReference type="InterPro" id="IPR003691">
    <property type="entry name" value="FluC"/>
</dbReference>
<dbReference type="EMBL" id="RBIE01000003">
    <property type="protein sequence ID" value="RKQ60599.1"/>
    <property type="molecule type" value="Genomic_DNA"/>
</dbReference>
<dbReference type="PANTHER" id="PTHR28259:SF1">
    <property type="entry name" value="FLUORIDE EXPORT PROTEIN 1-RELATED"/>
    <property type="match status" value="1"/>
</dbReference>
<dbReference type="GO" id="GO:0140114">
    <property type="term" value="P:cellular detoxification of fluoride"/>
    <property type="evidence" value="ECO:0007669"/>
    <property type="project" value="UniProtKB-UniRule"/>
</dbReference>
<evidence type="ECO:0000256" key="5">
    <source>
        <dbReference type="ARBA" id="ARBA00022989"/>
    </source>
</evidence>
<dbReference type="OrthoDB" id="9815830at2"/>
<evidence type="ECO:0000256" key="7">
    <source>
        <dbReference type="ARBA" id="ARBA00023136"/>
    </source>
</evidence>
<keyword evidence="8 11" id="KW-0407">Ion channel</keyword>
<evidence type="ECO:0000256" key="10">
    <source>
        <dbReference type="ARBA" id="ARBA00035585"/>
    </source>
</evidence>
<dbReference type="RefSeq" id="WP_121171486.1">
    <property type="nucleotide sequence ID" value="NZ_RBIE01000003.1"/>
</dbReference>
<comment type="subcellular location">
    <subcellularLocation>
        <location evidence="1 11">Cell membrane</location>
        <topology evidence="1 11">Multi-pass membrane protein</topology>
    </subcellularLocation>
</comment>
<dbReference type="GO" id="GO:0046872">
    <property type="term" value="F:metal ion binding"/>
    <property type="evidence" value="ECO:0007669"/>
    <property type="project" value="UniProtKB-KW"/>
</dbReference>
<keyword evidence="11" id="KW-0915">Sodium</keyword>
<dbReference type="Proteomes" id="UP000280881">
    <property type="component" value="Unassembled WGS sequence"/>
</dbReference>
<keyword evidence="11" id="KW-0813">Transport</keyword>
<keyword evidence="3" id="KW-0997">Cell inner membrane</keyword>
<keyword evidence="6 11" id="KW-0406">Ion transport</keyword>
<feature type="binding site" evidence="11">
    <location>
        <position position="76"/>
    </location>
    <ligand>
        <name>Na(+)</name>
        <dbReference type="ChEBI" id="CHEBI:29101"/>
        <note>structural</note>
    </ligand>
</feature>
<feature type="transmembrane region" description="Helical" evidence="11">
    <location>
        <begin position="37"/>
        <end position="55"/>
    </location>
</feature>
<keyword evidence="4 11" id="KW-0812">Transmembrane</keyword>
<comment type="catalytic activity">
    <reaction evidence="10">
        <text>fluoride(in) = fluoride(out)</text>
        <dbReference type="Rhea" id="RHEA:76159"/>
        <dbReference type="ChEBI" id="CHEBI:17051"/>
    </reaction>
    <physiologicalReaction direction="left-to-right" evidence="10">
        <dbReference type="Rhea" id="RHEA:76160"/>
    </physiologicalReaction>
</comment>
<evidence type="ECO:0000256" key="8">
    <source>
        <dbReference type="ARBA" id="ARBA00023303"/>
    </source>
</evidence>
<evidence type="ECO:0000313" key="12">
    <source>
        <dbReference type="EMBL" id="RKQ60599.1"/>
    </source>
</evidence>
<sequence length="126" mass="13914">MNTLIWIGTGGFFGAIARFLISGLVQKHFQVPFPVGTLAVNVLGSFLIGFFVLLFEEIIAPQYKGMLITGFLGALTTFSTFSYETSILILEGAYLRALLNVLLNVFLCLTATFLGMWTFKTLFRGL</sequence>
<evidence type="ECO:0000256" key="9">
    <source>
        <dbReference type="ARBA" id="ARBA00035120"/>
    </source>
</evidence>